<reference evidence="2" key="1">
    <citation type="submission" date="2014-09" db="EMBL/GenBank/DDBJ databases">
        <authorList>
            <person name="Magalhaes I.L.F."/>
            <person name="Oliveira U."/>
            <person name="Santos F.R."/>
            <person name="Vidigal T.H.D.A."/>
            <person name="Brescovit A.D."/>
            <person name="Santos A.J."/>
        </authorList>
    </citation>
    <scope>NUCLEOTIDE SEQUENCE</scope>
    <source>
        <tissue evidence="2">Shoot tissue taken approximately 20 cm above the soil surface</tissue>
    </source>
</reference>
<proteinExistence type="predicted"/>
<reference evidence="2" key="2">
    <citation type="journal article" date="2015" name="Data Brief">
        <title>Shoot transcriptome of the giant reed, Arundo donax.</title>
        <authorList>
            <person name="Barrero R.A."/>
            <person name="Guerrero F.D."/>
            <person name="Moolhuijzen P."/>
            <person name="Goolsby J.A."/>
            <person name="Tidwell J."/>
            <person name="Bellgard S.E."/>
            <person name="Bellgard M.I."/>
        </authorList>
    </citation>
    <scope>NUCLEOTIDE SEQUENCE</scope>
    <source>
        <tissue evidence="2">Shoot tissue taken approximately 20 cm above the soil surface</tissue>
    </source>
</reference>
<name>A0A0A9CQG7_ARUDO</name>
<feature type="region of interest" description="Disordered" evidence="1">
    <location>
        <begin position="68"/>
        <end position="91"/>
    </location>
</feature>
<sequence>MPLRCCRYVDCHGYMFPCFLCCVDGKYERGVHVSCNCLPRSTIWSNGMSNGFLQGRRTDGAESGICGNSTVSSEPFEGSNGVGLGVEMEGT</sequence>
<evidence type="ECO:0000256" key="1">
    <source>
        <dbReference type="SAM" id="MobiDB-lite"/>
    </source>
</evidence>
<accession>A0A0A9CQG7</accession>
<dbReference type="AlphaFoldDB" id="A0A0A9CQG7"/>
<protein>
    <submittedName>
        <fullName evidence="2">Uncharacterized protein</fullName>
    </submittedName>
</protein>
<evidence type="ECO:0000313" key="2">
    <source>
        <dbReference type="EMBL" id="JAD78574.1"/>
    </source>
</evidence>
<dbReference type="EMBL" id="GBRH01219321">
    <property type="protein sequence ID" value="JAD78574.1"/>
    <property type="molecule type" value="Transcribed_RNA"/>
</dbReference>
<organism evidence="2">
    <name type="scientific">Arundo donax</name>
    <name type="common">Giant reed</name>
    <name type="synonym">Donax arundinaceus</name>
    <dbReference type="NCBI Taxonomy" id="35708"/>
    <lineage>
        <taxon>Eukaryota</taxon>
        <taxon>Viridiplantae</taxon>
        <taxon>Streptophyta</taxon>
        <taxon>Embryophyta</taxon>
        <taxon>Tracheophyta</taxon>
        <taxon>Spermatophyta</taxon>
        <taxon>Magnoliopsida</taxon>
        <taxon>Liliopsida</taxon>
        <taxon>Poales</taxon>
        <taxon>Poaceae</taxon>
        <taxon>PACMAD clade</taxon>
        <taxon>Arundinoideae</taxon>
        <taxon>Arundineae</taxon>
        <taxon>Arundo</taxon>
    </lineage>
</organism>